<reference evidence="8 9" key="1">
    <citation type="journal article" date="2024" name="G3 (Bethesda)">
        <title>Genome assembly of Hibiscus sabdariffa L. provides insights into metabolisms of medicinal natural products.</title>
        <authorList>
            <person name="Kim T."/>
        </authorList>
    </citation>
    <scope>NUCLEOTIDE SEQUENCE [LARGE SCALE GENOMIC DNA]</scope>
    <source>
        <strain evidence="8">TK-2024</strain>
        <tissue evidence="8">Old leaves</tissue>
    </source>
</reference>
<keyword evidence="3" id="KW-0808">Transferase</keyword>
<evidence type="ECO:0000256" key="7">
    <source>
        <dbReference type="ARBA" id="ARBA00023316"/>
    </source>
</evidence>
<protein>
    <submittedName>
        <fullName evidence="8">Uncharacterized protein</fullName>
    </submittedName>
</protein>
<dbReference type="PANTHER" id="PTHR13301">
    <property type="entry name" value="X-BOX TRANSCRIPTION FACTOR-RELATED"/>
    <property type="match status" value="1"/>
</dbReference>
<name>A0ABR2TDQ8_9ROSI</name>
<evidence type="ECO:0000256" key="1">
    <source>
        <dbReference type="ARBA" id="ARBA00004308"/>
    </source>
</evidence>
<keyword evidence="6" id="KW-0472">Membrane</keyword>
<accession>A0ABR2TDQ8</accession>
<evidence type="ECO:0000256" key="6">
    <source>
        <dbReference type="ARBA" id="ARBA00023136"/>
    </source>
</evidence>
<sequence length="157" mass="17746">MMVLPCFFSTHYLKLQSLQGDGYHFARSIMWSQGHLSFISLEKNDYLKDKIHPSFVKGRGAMKREYKEFKERISASVHLGSAGLLVPLVWMASLVCIIRQAGAMNALLNNACLAVLTNAPFMLNLDRDGYINNIKAIRKGMCFLMDPQCGKKLCRVQ</sequence>
<keyword evidence="5" id="KW-1133">Transmembrane helix</keyword>
<comment type="subcellular location">
    <subcellularLocation>
        <location evidence="1">Endomembrane system</location>
    </subcellularLocation>
</comment>
<dbReference type="Pfam" id="PF03552">
    <property type="entry name" value="Cellulose_synt"/>
    <property type="match status" value="2"/>
</dbReference>
<gene>
    <name evidence="8" type="ORF">V6N11_077389</name>
</gene>
<evidence type="ECO:0000313" key="9">
    <source>
        <dbReference type="Proteomes" id="UP001396334"/>
    </source>
</evidence>
<evidence type="ECO:0000313" key="8">
    <source>
        <dbReference type="EMBL" id="KAK9035347.1"/>
    </source>
</evidence>
<keyword evidence="9" id="KW-1185">Reference proteome</keyword>
<keyword evidence="2" id="KW-0328">Glycosyltransferase</keyword>
<proteinExistence type="predicted"/>
<dbReference type="Proteomes" id="UP001396334">
    <property type="component" value="Unassembled WGS sequence"/>
</dbReference>
<organism evidence="8 9">
    <name type="scientific">Hibiscus sabdariffa</name>
    <name type="common">roselle</name>
    <dbReference type="NCBI Taxonomy" id="183260"/>
    <lineage>
        <taxon>Eukaryota</taxon>
        <taxon>Viridiplantae</taxon>
        <taxon>Streptophyta</taxon>
        <taxon>Embryophyta</taxon>
        <taxon>Tracheophyta</taxon>
        <taxon>Spermatophyta</taxon>
        <taxon>Magnoliopsida</taxon>
        <taxon>eudicotyledons</taxon>
        <taxon>Gunneridae</taxon>
        <taxon>Pentapetalae</taxon>
        <taxon>rosids</taxon>
        <taxon>malvids</taxon>
        <taxon>Malvales</taxon>
        <taxon>Malvaceae</taxon>
        <taxon>Malvoideae</taxon>
        <taxon>Hibiscus</taxon>
    </lineage>
</organism>
<comment type="caution">
    <text evidence="8">The sequence shown here is derived from an EMBL/GenBank/DDBJ whole genome shotgun (WGS) entry which is preliminary data.</text>
</comment>
<dbReference type="InterPro" id="IPR005150">
    <property type="entry name" value="Cellulose_synth"/>
</dbReference>
<keyword evidence="7" id="KW-0961">Cell wall biogenesis/degradation</keyword>
<evidence type="ECO:0000256" key="2">
    <source>
        <dbReference type="ARBA" id="ARBA00022676"/>
    </source>
</evidence>
<keyword evidence="4" id="KW-0812">Transmembrane</keyword>
<evidence type="ECO:0000256" key="4">
    <source>
        <dbReference type="ARBA" id="ARBA00022692"/>
    </source>
</evidence>
<evidence type="ECO:0000256" key="5">
    <source>
        <dbReference type="ARBA" id="ARBA00022989"/>
    </source>
</evidence>
<dbReference type="EMBL" id="JBBPBN010000006">
    <property type="protein sequence ID" value="KAK9035347.1"/>
    <property type="molecule type" value="Genomic_DNA"/>
</dbReference>
<evidence type="ECO:0000256" key="3">
    <source>
        <dbReference type="ARBA" id="ARBA00022679"/>
    </source>
</evidence>